<comment type="caution">
    <text evidence="1">The sequence shown here is derived from an EMBL/GenBank/DDBJ whole genome shotgun (WGS) entry which is preliminary data.</text>
</comment>
<evidence type="ECO:0000313" key="1">
    <source>
        <dbReference type="EMBL" id="MBI5249457.1"/>
    </source>
</evidence>
<gene>
    <name evidence="1" type="ORF">HY912_08180</name>
</gene>
<protein>
    <submittedName>
        <fullName evidence="1">ATP-binding protein</fullName>
    </submittedName>
</protein>
<keyword evidence="1" id="KW-0547">Nucleotide-binding</keyword>
<dbReference type="GO" id="GO:0005524">
    <property type="term" value="F:ATP binding"/>
    <property type="evidence" value="ECO:0007669"/>
    <property type="project" value="UniProtKB-KW"/>
</dbReference>
<dbReference type="AlphaFoldDB" id="A0A9D6V5E3"/>
<dbReference type="EMBL" id="JACRDE010000223">
    <property type="protein sequence ID" value="MBI5249457.1"/>
    <property type="molecule type" value="Genomic_DNA"/>
</dbReference>
<organism evidence="1 2">
    <name type="scientific">Desulfomonile tiedjei</name>
    <dbReference type="NCBI Taxonomy" id="2358"/>
    <lineage>
        <taxon>Bacteria</taxon>
        <taxon>Pseudomonadati</taxon>
        <taxon>Thermodesulfobacteriota</taxon>
        <taxon>Desulfomonilia</taxon>
        <taxon>Desulfomonilales</taxon>
        <taxon>Desulfomonilaceae</taxon>
        <taxon>Desulfomonile</taxon>
    </lineage>
</organism>
<sequence length="1272" mass="145111">MRSFLDVSNDQIARMSPEEAVALFQQLLWGEASRLGIGINNINISRWIDVPDGGIDASVKAVPEGVSSGLLRLGVTGYQIKAGTSFKPWQDSQIQKELFGTKQPARENLGPSVLNCLEKGGTYVLVCFGHDLDDQKQRTAEDLLRAHFSTCGYPQTNVEVWSINQLIGFLRCFPSLRLRINRFDRVDFQAHESWSKNSDMGGIFTCGTVQQDVVEQIRQILRAVDSPVHLRVHGEPGIGKTRLLLEATSADDLKPLVLYFDSPEDFNGSSLLGTFLGDDSPCCAILVIDECDQRESSTLWNKLKSRSPRIKLVTIWCDDENTTGSTKHLSVPFLAQDGVSNIIQSYRIDRHKADRWAEFCSGSPRVAHIMGQNLKENPQDIMQSADNVLVWKRYIAGTKDFDDPEVRHRELVLQCLALFKRCGFEGPVRGESQIVGKIVEKIDPQVNFLQFRRVVEELRSRGIVKGSKTIHISPKLLHVKLWGDWWDSYGDDFEKLVGHVGKLPADLRKWFYEMFEYGAGFDSVCRIAKSLLAEDGILKTIQDLENPETARFFSALVSAAPKAALECLKRTVGKCNRQELDKFVAGRREVIWALEKIAVWRELFLDGATLLLRLAEAENETWSNNASGVFADLFTPAPGAVAPTEASPQERLPLLIEAMDSDSKEIRLLAIQACDKALESDHFSRFGTPHYQGLQKDAKLWMPVTWNDLFDYYGKIWDLLWMKHEALPNDEREKAIDVLLNRSMRLIRFVPLAEKVTATLEEMGTKSFINRKRLLREIINILHSAESLSLRAQCRDRLERLRDDLTSGFSSQLLRHVGMRLIEDHYDKDGNSVDTGRQNIAALARQAASAPELLNNDLAWLVSREAENAFWFGYELAKFDADFTILPQIIEANCATIGGENTDFLCGYLSWIFETEPSFWEKKLESLIGDERINRKLPEITLKSGASDESALRILHLMKSGIIGVADFWVFRYRSSVNHMSESVFEQIVDVLLADPSSFAASTALDLVDFRYCRRKAEQQLPETLAYRVLTHPGFFHKPETGRRDQMDEFRWKDVASSFVRLYPDRSIELADHMLISMGQDGAITENLYPNPLSVLDEITKTHPSDMWNKLSAYLVIPNDLRSWSIASWLQGRDRRHDPDMKKESRTALEFVPLELIWAWIDEDVENRAWYFADLMVPKTLFREQGRQCLARAMLVRYGHLESVRSNFGSNFISGGWSGPSSLHWAEQKQLLEDFKKTEDNQKVRQWIDEQITWLDEQIERARVEEEREYFV</sequence>
<accession>A0A9D6V5E3</accession>
<dbReference type="InterPro" id="IPR027417">
    <property type="entry name" value="P-loop_NTPase"/>
</dbReference>
<evidence type="ECO:0000313" key="2">
    <source>
        <dbReference type="Proteomes" id="UP000807825"/>
    </source>
</evidence>
<reference evidence="1" key="1">
    <citation type="submission" date="2020-07" db="EMBL/GenBank/DDBJ databases">
        <title>Huge and variable diversity of episymbiotic CPR bacteria and DPANN archaea in groundwater ecosystems.</title>
        <authorList>
            <person name="He C.Y."/>
            <person name="Keren R."/>
            <person name="Whittaker M."/>
            <person name="Farag I.F."/>
            <person name="Doudna J."/>
            <person name="Cate J.H.D."/>
            <person name="Banfield J.F."/>
        </authorList>
    </citation>
    <scope>NUCLEOTIDE SEQUENCE</scope>
    <source>
        <strain evidence="1">NC_groundwater_1664_Pr3_B-0.1um_52_9</strain>
    </source>
</reference>
<dbReference type="SUPFAM" id="SSF52540">
    <property type="entry name" value="P-loop containing nucleoside triphosphate hydrolases"/>
    <property type="match status" value="1"/>
</dbReference>
<name>A0A9D6V5E3_9BACT</name>
<dbReference type="Proteomes" id="UP000807825">
    <property type="component" value="Unassembled WGS sequence"/>
</dbReference>
<keyword evidence="1" id="KW-0067">ATP-binding</keyword>
<proteinExistence type="predicted"/>